<comment type="caution">
    <text evidence="2">The sequence shown here is derived from an EMBL/GenBank/DDBJ whole genome shotgun (WGS) entry which is preliminary data.</text>
</comment>
<dbReference type="SUPFAM" id="SSF81383">
    <property type="entry name" value="F-box domain"/>
    <property type="match status" value="1"/>
</dbReference>
<gene>
    <name evidence="2" type="ORF">RJT34_14283</name>
</gene>
<proteinExistence type="predicted"/>
<dbReference type="InterPro" id="IPR015915">
    <property type="entry name" value="Kelch-typ_b-propeller"/>
</dbReference>
<protein>
    <recommendedName>
        <fullName evidence="1">F-box domain-containing protein</fullName>
    </recommendedName>
</protein>
<accession>A0AAN9PMI6</accession>
<dbReference type="InterPro" id="IPR001810">
    <property type="entry name" value="F-box_dom"/>
</dbReference>
<dbReference type="CDD" id="cd22157">
    <property type="entry name" value="F-box_AtFBW1-like"/>
    <property type="match status" value="1"/>
</dbReference>
<dbReference type="Proteomes" id="UP001359559">
    <property type="component" value="Unassembled WGS sequence"/>
</dbReference>
<name>A0AAN9PMI6_CLITE</name>
<dbReference type="AlphaFoldDB" id="A0AAN9PMI6"/>
<reference evidence="2 3" key="1">
    <citation type="submission" date="2024-01" db="EMBL/GenBank/DDBJ databases">
        <title>The genomes of 5 underutilized Papilionoideae crops provide insights into root nodulation and disease resistance.</title>
        <authorList>
            <person name="Yuan L."/>
        </authorList>
    </citation>
    <scope>NUCLEOTIDE SEQUENCE [LARGE SCALE GENOMIC DNA]</scope>
    <source>
        <strain evidence="2">LY-2023</strain>
        <tissue evidence="2">Leaf</tissue>
    </source>
</reference>
<evidence type="ECO:0000313" key="3">
    <source>
        <dbReference type="Proteomes" id="UP001359559"/>
    </source>
</evidence>
<dbReference type="SUPFAM" id="SSF117281">
    <property type="entry name" value="Kelch motif"/>
    <property type="match status" value="1"/>
</dbReference>
<dbReference type="Gene3D" id="1.20.1280.50">
    <property type="match status" value="1"/>
</dbReference>
<evidence type="ECO:0000313" key="2">
    <source>
        <dbReference type="EMBL" id="KAK7303379.1"/>
    </source>
</evidence>
<keyword evidence="3" id="KW-1185">Reference proteome</keyword>
<feature type="domain" description="F-box" evidence="1">
    <location>
        <begin position="1"/>
        <end position="43"/>
    </location>
</feature>
<dbReference type="NCBIfam" id="TIGR01640">
    <property type="entry name" value="F_box_assoc_1"/>
    <property type="match status" value="1"/>
</dbReference>
<dbReference type="Gene3D" id="2.120.10.80">
    <property type="entry name" value="Kelch-type beta propeller"/>
    <property type="match status" value="1"/>
</dbReference>
<organism evidence="2 3">
    <name type="scientific">Clitoria ternatea</name>
    <name type="common">Butterfly pea</name>
    <dbReference type="NCBI Taxonomy" id="43366"/>
    <lineage>
        <taxon>Eukaryota</taxon>
        <taxon>Viridiplantae</taxon>
        <taxon>Streptophyta</taxon>
        <taxon>Embryophyta</taxon>
        <taxon>Tracheophyta</taxon>
        <taxon>Spermatophyta</taxon>
        <taxon>Magnoliopsida</taxon>
        <taxon>eudicotyledons</taxon>
        <taxon>Gunneridae</taxon>
        <taxon>Pentapetalae</taxon>
        <taxon>rosids</taxon>
        <taxon>fabids</taxon>
        <taxon>Fabales</taxon>
        <taxon>Fabaceae</taxon>
        <taxon>Papilionoideae</taxon>
        <taxon>50 kb inversion clade</taxon>
        <taxon>NPAAA clade</taxon>
        <taxon>indigoferoid/millettioid clade</taxon>
        <taxon>Phaseoleae</taxon>
        <taxon>Clitoria</taxon>
    </lineage>
</organism>
<dbReference type="InterPro" id="IPR050796">
    <property type="entry name" value="SCF_F-box_component"/>
</dbReference>
<dbReference type="SMART" id="SM00256">
    <property type="entry name" value="FBOX"/>
    <property type="match status" value="1"/>
</dbReference>
<dbReference type="PROSITE" id="PS50181">
    <property type="entry name" value="FBOX"/>
    <property type="match status" value="1"/>
</dbReference>
<dbReference type="EMBL" id="JAYKXN010000003">
    <property type="protein sequence ID" value="KAK7303379.1"/>
    <property type="molecule type" value="Genomic_DNA"/>
</dbReference>
<dbReference type="PANTHER" id="PTHR31672:SF13">
    <property type="entry name" value="F-BOX PROTEIN CPR30-LIKE"/>
    <property type="match status" value="1"/>
</dbReference>
<evidence type="ECO:0000259" key="1">
    <source>
        <dbReference type="PROSITE" id="PS50181"/>
    </source>
</evidence>
<dbReference type="Pfam" id="PF07734">
    <property type="entry name" value="FBA_1"/>
    <property type="match status" value="1"/>
</dbReference>
<sequence>MADLPTEVIIDILSRCPVTSLLRFRSTSKSWKSLIDSHHFMSLHLTRSPNSNTNLIVRIESDLYKLDFPAVDNTVDSLNHPLMCYSNNISLLGSCNGLLCICNVADDIAFWNPSIRQHRILPYLPSPRRAHPETTLFAARVYGFGFDPLAKDYKLVRISYFVDLHHRTFDSQVILFSLRANAWKTLPSMPYALCCARTMGVFVSHALHWVVTRKLEPDQPDLIISFDLRYDVFREVPLPDVGDEPQGSFEIDVALLGGCLCMVVNFQNVKIDVWVMKEYDFGDSWCKVFTLVVSREMKTLKCVRPLGYSNDGSMVLLEHERKKFCWYNLKSKQVTHVRIPGVPNLNEGMVCLGTLVPPSLPRQNCRRQRTLGCENSRKTRDDFLSQGFKLTL</sequence>
<dbReference type="Pfam" id="PF00646">
    <property type="entry name" value="F-box"/>
    <property type="match status" value="1"/>
</dbReference>
<dbReference type="InterPro" id="IPR017451">
    <property type="entry name" value="F-box-assoc_interact_dom"/>
</dbReference>
<dbReference type="InterPro" id="IPR006527">
    <property type="entry name" value="F-box-assoc_dom_typ1"/>
</dbReference>
<dbReference type="PANTHER" id="PTHR31672">
    <property type="entry name" value="BNACNNG10540D PROTEIN"/>
    <property type="match status" value="1"/>
</dbReference>
<dbReference type="InterPro" id="IPR036047">
    <property type="entry name" value="F-box-like_dom_sf"/>
</dbReference>